<protein>
    <submittedName>
        <fullName evidence="1">Uncharacterized protein (DUF2336 family)</fullName>
    </submittedName>
</protein>
<evidence type="ECO:0000313" key="2">
    <source>
        <dbReference type="Proteomes" id="UP000295304"/>
    </source>
</evidence>
<dbReference type="InterPro" id="IPR019285">
    <property type="entry name" value="DUF2336"/>
</dbReference>
<evidence type="ECO:0000313" key="1">
    <source>
        <dbReference type="EMBL" id="TCS65010.1"/>
    </source>
</evidence>
<dbReference type="SUPFAM" id="SSF48371">
    <property type="entry name" value="ARM repeat"/>
    <property type="match status" value="1"/>
</dbReference>
<sequence>MIKGFLAKLRRRKPLDYDEAKGLARHKDVEIRRKLAARGDIKPEILYYLAEDPEPAVRRAIAENAAAPRQADLLLTRDDNEDVRSQLANKISSLVPGLSNDDLDKVRHVTFEVLEILARDQAVRVRQILAETLKDVANAPSEVILRLARDVEIVVSGPILEYSPVLSDADLLEIIASDPVQGALNAVSKRRLISEAVSDAIAESDDVGAIRDLLANPSAQIREQTLDSILDRAEEIEQWHRPLVQRPKLSLRAAMRLAEFVADSLLETLKTRADLDPETALAVRDEFHRRMAESTPSQDAPAKVDPLQRARDLHQNGGLTNQAMVDAIQSGDHAFVEAILAVRADIALKTVQKALSTSSVKGVIALSWKAGFPMKTAVMLQQRVAKIPPSDVLGMHSAEYPFTEDEMTWQLEFFQDLAP</sequence>
<dbReference type="Gene3D" id="1.25.10.10">
    <property type="entry name" value="Leucine-rich Repeat Variant"/>
    <property type="match status" value="1"/>
</dbReference>
<accession>A0A4R3JJG0</accession>
<comment type="caution">
    <text evidence="1">The sequence shown here is derived from an EMBL/GenBank/DDBJ whole genome shotgun (WGS) entry which is preliminary data.</text>
</comment>
<organism evidence="1 2">
    <name type="scientific">Varunaivibrio sulfuroxidans</name>
    <dbReference type="NCBI Taxonomy" id="1773489"/>
    <lineage>
        <taxon>Bacteria</taxon>
        <taxon>Pseudomonadati</taxon>
        <taxon>Pseudomonadota</taxon>
        <taxon>Alphaproteobacteria</taxon>
        <taxon>Rhodospirillales</taxon>
        <taxon>Magnetovibrionaceae</taxon>
        <taxon>Varunaivibrio</taxon>
    </lineage>
</organism>
<name>A0A4R3JJG0_9PROT</name>
<dbReference type="Proteomes" id="UP000295304">
    <property type="component" value="Unassembled WGS sequence"/>
</dbReference>
<dbReference type="InterPro" id="IPR011989">
    <property type="entry name" value="ARM-like"/>
</dbReference>
<dbReference type="Pfam" id="PF10098">
    <property type="entry name" value="DUF2336"/>
    <property type="match status" value="1"/>
</dbReference>
<proteinExistence type="predicted"/>
<dbReference type="EMBL" id="SLZW01000001">
    <property type="protein sequence ID" value="TCS65010.1"/>
    <property type="molecule type" value="Genomic_DNA"/>
</dbReference>
<keyword evidence="2" id="KW-1185">Reference proteome</keyword>
<reference evidence="1 2" key="1">
    <citation type="submission" date="2019-03" db="EMBL/GenBank/DDBJ databases">
        <title>Genomic Encyclopedia of Type Strains, Phase IV (KMG-IV): sequencing the most valuable type-strain genomes for metagenomic binning, comparative biology and taxonomic classification.</title>
        <authorList>
            <person name="Goeker M."/>
        </authorList>
    </citation>
    <scope>NUCLEOTIDE SEQUENCE [LARGE SCALE GENOMIC DNA]</scope>
    <source>
        <strain evidence="1 2">DSM 101688</strain>
    </source>
</reference>
<dbReference type="InterPro" id="IPR016024">
    <property type="entry name" value="ARM-type_fold"/>
</dbReference>
<gene>
    <name evidence="1" type="ORF">EDD55_101343</name>
</gene>
<dbReference type="AlphaFoldDB" id="A0A4R3JJG0"/>
<dbReference type="RefSeq" id="WP_243644670.1">
    <property type="nucleotide sequence ID" value="NZ_CP119676.1"/>
</dbReference>